<dbReference type="InterPro" id="IPR018389">
    <property type="entry name" value="DctP_fam"/>
</dbReference>
<gene>
    <name evidence="6" type="ORF">GCM10022261_13110</name>
</gene>
<reference evidence="7" key="1">
    <citation type="journal article" date="2019" name="Int. J. Syst. Evol. Microbiol.">
        <title>The Global Catalogue of Microorganisms (GCM) 10K type strain sequencing project: providing services to taxonomists for standard genome sequencing and annotation.</title>
        <authorList>
            <consortium name="The Broad Institute Genomics Platform"/>
            <consortium name="The Broad Institute Genome Sequencing Center for Infectious Disease"/>
            <person name="Wu L."/>
            <person name="Ma J."/>
        </authorList>
    </citation>
    <scope>NUCLEOTIDE SEQUENCE [LARGE SCALE GENOMIC DNA]</scope>
    <source>
        <strain evidence="7">JCM 17458</strain>
    </source>
</reference>
<proteinExistence type="inferred from homology"/>
<dbReference type="Gene3D" id="3.40.190.170">
    <property type="entry name" value="Bacterial extracellular solute-binding protein, family 7"/>
    <property type="match status" value="1"/>
</dbReference>
<evidence type="ECO:0000256" key="3">
    <source>
        <dbReference type="ARBA" id="ARBA00022729"/>
    </source>
</evidence>
<feature type="signal peptide" evidence="5">
    <location>
        <begin position="1"/>
        <end position="40"/>
    </location>
</feature>
<evidence type="ECO:0000256" key="4">
    <source>
        <dbReference type="SAM" id="MobiDB-lite"/>
    </source>
</evidence>
<dbReference type="EMBL" id="BAABAZ010000004">
    <property type="protein sequence ID" value="GAA4283780.1"/>
    <property type="molecule type" value="Genomic_DNA"/>
</dbReference>
<dbReference type="Pfam" id="PF03480">
    <property type="entry name" value="DctP"/>
    <property type="match status" value="1"/>
</dbReference>
<sequence>MNRPAPRTTRRTPRRSARRPRLLAAAASAAALGLTLSACAGSAGSSGGDEGGGEGYEYGASQEEIDAAIADLEPVTIKYQIPATSQNSPQEPLGSVFKETVEERSGGKITVELAWNQSIATYEDLHDALADGRVDMAFTLPSYDPAQFPAFNALNELLGGDPSSPMLGELLINTVAADVSWQTPEILEEYEAIDVTPLVPVMASGNYYSICTEPAPELEDWQGLQVRVGSPAASDMVEHVGGSPVSIAGVEAYEALQRGTIDCSLAVLSDVVQGGFFEVAPSLGYPTTTSFPRVSGAILTGTTVEQLPLAYQQIIFDSFDGYYQGGMEATIGSKVDAISQAKETGVAIDEASEDLQEQIKSFADGRRQEIAESGIIGEDILDRLDASREKWTTKIEELGYSEDGGLEDFDEWYDPETDYRPVAQELLKETMLEHRPS</sequence>
<evidence type="ECO:0000313" key="6">
    <source>
        <dbReference type="EMBL" id="GAA4283780.1"/>
    </source>
</evidence>
<evidence type="ECO:0008006" key="8">
    <source>
        <dbReference type="Google" id="ProtNLM"/>
    </source>
</evidence>
<protein>
    <recommendedName>
        <fullName evidence="8">TRAP-type C4-dicarboxylate transport system substrate-binding protein</fullName>
    </recommendedName>
</protein>
<dbReference type="InterPro" id="IPR038404">
    <property type="entry name" value="TRAP_DctP_sf"/>
</dbReference>
<dbReference type="PANTHER" id="PTHR33376">
    <property type="match status" value="1"/>
</dbReference>
<evidence type="ECO:0000256" key="1">
    <source>
        <dbReference type="ARBA" id="ARBA00009023"/>
    </source>
</evidence>
<name>A0ABP8EIM6_9MICO</name>
<dbReference type="PANTHER" id="PTHR33376:SF7">
    <property type="entry name" value="C4-DICARBOXYLATE-BINDING PROTEIN DCTB"/>
    <property type="match status" value="1"/>
</dbReference>
<comment type="caution">
    <text evidence="6">The sequence shown here is derived from an EMBL/GenBank/DDBJ whole genome shotgun (WGS) entry which is preliminary data.</text>
</comment>
<feature type="compositionally biased region" description="Basic residues" evidence="4">
    <location>
        <begin position="8"/>
        <end position="21"/>
    </location>
</feature>
<keyword evidence="7" id="KW-1185">Reference proteome</keyword>
<evidence type="ECO:0000256" key="2">
    <source>
        <dbReference type="ARBA" id="ARBA00022448"/>
    </source>
</evidence>
<feature type="region of interest" description="Disordered" evidence="4">
    <location>
        <begin position="1"/>
        <end position="21"/>
    </location>
</feature>
<organism evidence="6 7">
    <name type="scientific">Brevibacterium daeguense</name>
    <dbReference type="NCBI Taxonomy" id="909936"/>
    <lineage>
        <taxon>Bacteria</taxon>
        <taxon>Bacillati</taxon>
        <taxon>Actinomycetota</taxon>
        <taxon>Actinomycetes</taxon>
        <taxon>Micrococcales</taxon>
        <taxon>Brevibacteriaceae</taxon>
        <taxon>Brevibacterium</taxon>
    </lineage>
</organism>
<evidence type="ECO:0000256" key="5">
    <source>
        <dbReference type="SAM" id="SignalP"/>
    </source>
</evidence>
<keyword evidence="3 5" id="KW-0732">Signal</keyword>
<keyword evidence="2" id="KW-0813">Transport</keyword>
<dbReference type="RefSeq" id="WP_236863867.1">
    <property type="nucleotide sequence ID" value="NZ_BAABAZ010000004.1"/>
</dbReference>
<accession>A0ABP8EIM6</accession>
<feature type="chain" id="PRO_5046494476" description="TRAP-type C4-dicarboxylate transport system substrate-binding protein" evidence="5">
    <location>
        <begin position="41"/>
        <end position="437"/>
    </location>
</feature>
<comment type="similarity">
    <text evidence="1">Belongs to the bacterial solute-binding protein 7 family.</text>
</comment>
<dbReference type="Proteomes" id="UP001501586">
    <property type="component" value="Unassembled WGS sequence"/>
</dbReference>
<evidence type="ECO:0000313" key="7">
    <source>
        <dbReference type="Proteomes" id="UP001501586"/>
    </source>
</evidence>